<dbReference type="PANTHER" id="PTHR12128:SF66">
    <property type="entry name" value="4-HYDROXY-2-OXOGLUTARATE ALDOLASE, MITOCHONDRIAL"/>
    <property type="match status" value="1"/>
</dbReference>
<keyword evidence="5 12" id="KW-0963">Cytoplasm</keyword>
<evidence type="ECO:0000256" key="3">
    <source>
        <dbReference type="ARBA" id="ARBA00007592"/>
    </source>
</evidence>
<evidence type="ECO:0000313" key="16">
    <source>
        <dbReference type="EMBL" id="SDW15419.1"/>
    </source>
</evidence>
<accession>A0A1H2R9Q0</accession>
<dbReference type="InterPro" id="IPR002220">
    <property type="entry name" value="DapA-like"/>
</dbReference>
<comment type="pathway">
    <text evidence="2 12">Amino-acid biosynthesis; L-lysine biosynthesis via DAP pathway; (S)-tetrahydrodipicolinate from L-aspartate: step 3/4.</text>
</comment>
<comment type="catalytic activity">
    <reaction evidence="11 12">
        <text>L-aspartate 4-semialdehyde + pyruvate = (2S,4S)-4-hydroxy-2,3,4,5-tetrahydrodipicolinate + H2O + H(+)</text>
        <dbReference type="Rhea" id="RHEA:34171"/>
        <dbReference type="ChEBI" id="CHEBI:15361"/>
        <dbReference type="ChEBI" id="CHEBI:15377"/>
        <dbReference type="ChEBI" id="CHEBI:15378"/>
        <dbReference type="ChEBI" id="CHEBI:67139"/>
        <dbReference type="ChEBI" id="CHEBI:537519"/>
        <dbReference type="EC" id="4.3.3.7"/>
    </reaction>
</comment>
<dbReference type="PROSITE" id="PS00665">
    <property type="entry name" value="DHDPS_1"/>
    <property type="match status" value="1"/>
</dbReference>
<dbReference type="GO" id="GO:0008840">
    <property type="term" value="F:4-hydroxy-tetrahydrodipicolinate synthase activity"/>
    <property type="evidence" value="ECO:0007669"/>
    <property type="project" value="UniProtKB-UniRule"/>
</dbReference>
<dbReference type="NCBIfam" id="TIGR00674">
    <property type="entry name" value="dapA"/>
    <property type="match status" value="1"/>
</dbReference>
<comment type="subunit">
    <text evidence="12">Homotetramer; dimer of dimers.</text>
</comment>
<name>A0A1H2R9Q0_9BACI</name>
<dbReference type="OrthoDB" id="9782828at2"/>
<dbReference type="UniPathway" id="UPA00034">
    <property type="reaction ID" value="UER00017"/>
</dbReference>
<feature type="site" description="Part of a proton relay during catalysis" evidence="12">
    <location>
        <position position="45"/>
    </location>
</feature>
<protein>
    <recommendedName>
        <fullName evidence="4 12">4-hydroxy-tetrahydrodipicolinate synthase</fullName>
        <shortName evidence="12">HTPA synthase</shortName>
        <ecNumber evidence="4 12">4.3.3.7</ecNumber>
    </recommendedName>
</protein>
<dbReference type="EC" id="4.3.3.7" evidence="4 12"/>
<keyword evidence="7 12" id="KW-0220">Diaminopimelate biosynthesis</keyword>
<evidence type="ECO:0000313" key="17">
    <source>
        <dbReference type="Proteomes" id="UP000199488"/>
    </source>
</evidence>
<feature type="binding site" evidence="12 15">
    <location>
        <position position="46"/>
    </location>
    <ligand>
        <name>pyruvate</name>
        <dbReference type="ChEBI" id="CHEBI:15361"/>
    </ligand>
</feature>
<evidence type="ECO:0000256" key="11">
    <source>
        <dbReference type="ARBA" id="ARBA00047836"/>
    </source>
</evidence>
<evidence type="ECO:0000256" key="8">
    <source>
        <dbReference type="ARBA" id="ARBA00023154"/>
    </source>
</evidence>
<feature type="active site" description="Schiff-base intermediate with substrate" evidence="12 14">
    <location>
        <position position="162"/>
    </location>
</feature>
<dbReference type="Gene3D" id="3.20.20.70">
    <property type="entry name" value="Aldolase class I"/>
    <property type="match status" value="1"/>
</dbReference>
<proteinExistence type="inferred from homology"/>
<evidence type="ECO:0000256" key="1">
    <source>
        <dbReference type="ARBA" id="ARBA00003294"/>
    </source>
</evidence>
<comment type="caution">
    <text evidence="12">Was originally thought to be a dihydrodipicolinate synthase (DHDPS), catalyzing the condensation of (S)-aspartate-beta-semialdehyde [(S)-ASA] and pyruvate to dihydrodipicolinate (DHDP). However, it was shown in E.coli that the product of the enzymatic reaction is not dihydrodipicolinate but in fact (4S)-4-hydroxy-2,3,4,5-tetrahydro-(2S)-dipicolinic acid (HTPA), and that the consecutive dehydration reaction leading to DHDP is not spontaneous but catalyzed by DapB.</text>
</comment>
<dbReference type="InterPro" id="IPR005263">
    <property type="entry name" value="DapA"/>
</dbReference>
<dbReference type="PROSITE" id="PS00666">
    <property type="entry name" value="DHDPS_2"/>
    <property type="match status" value="1"/>
</dbReference>
<dbReference type="AlphaFoldDB" id="A0A1H2R9Q0"/>
<evidence type="ECO:0000256" key="12">
    <source>
        <dbReference type="HAMAP-Rule" id="MF_00418"/>
    </source>
</evidence>
<dbReference type="Proteomes" id="UP000199488">
    <property type="component" value="Unassembled WGS sequence"/>
</dbReference>
<dbReference type="EMBL" id="FNNC01000001">
    <property type="protein sequence ID" value="SDW15419.1"/>
    <property type="molecule type" value="Genomic_DNA"/>
</dbReference>
<dbReference type="GO" id="GO:0019877">
    <property type="term" value="P:diaminopimelate biosynthetic process"/>
    <property type="evidence" value="ECO:0007669"/>
    <property type="project" value="UniProtKB-UniRule"/>
</dbReference>
<evidence type="ECO:0000256" key="14">
    <source>
        <dbReference type="PIRSR" id="PIRSR001365-1"/>
    </source>
</evidence>
<dbReference type="GO" id="GO:0005829">
    <property type="term" value="C:cytosol"/>
    <property type="evidence" value="ECO:0007669"/>
    <property type="project" value="TreeGrafter"/>
</dbReference>
<evidence type="ECO:0000256" key="2">
    <source>
        <dbReference type="ARBA" id="ARBA00005120"/>
    </source>
</evidence>
<comment type="subcellular location">
    <subcellularLocation>
        <location evidence="12">Cytoplasm</location>
    </subcellularLocation>
</comment>
<feature type="site" description="Part of a proton relay during catalysis" evidence="12">
    <location>
        <position position="108"/>
    </location>
</feature>
<dbReference type="SUPFAM" id="SSF51569">
    <property type="entry name" value="Aldolase"/>
    <property type="match status" value="1"/>
</dbReference>
<dbReference type="InterPro" id="IPR020624">
    <property type="entry name" value="Schiff_base-form_aldolases_CS"/>
</dbReference>
<dbReference type="STRING" id="1122204.SAMN05421781_0633"/>
<dbReference type="PANTHER" id="PTHR12128">
    <property type="entry name" value="DIHYDRODIPICOLINATE SYNTHASE"/>
    <property type="match status" value="1"/>
</dbReference>
<evidence type="ECO:0000256" key="9">
    <source>
        <dbReference type="ARBA" id="ARBA00023239"/>
    </source>
</evidence>
<dbReference type="HAMAP" id="MF_00418">
    <property type="entry name" value="DapA"/>
    <property type="match status" value="1"/>
</dbReference>
<feature type="active site" description="Proton donor/acceptor" evidence="12 14">
    <location>
        <position position="134"/>
    </location>
</feature>
<dbReference type="InterPro" id="IPR020625">
    <property type="entry name" value="Schiff_base-form_aldolases_AS"/>
</dbReference>
<evidence type="ECO:0000256" key="7">
    <source>
        <dbReference type="ARBA" id="ARBA00022915"/>
    </source>
</evidence>
<evidence type="ECO:0000256" key="5">
    <source>
        <dbReference type="ARBA" id="ARBA00022490"/>
    </source>
</evidence>
<evidence type="ECO:0000256" key="13">
    <source>
        <dbReference type="PIRNR" id="PIRNR001365"/>
    </source>
</evidence>
<dbReference type="Pfam" id="PF00701">
    <property type="entry name" value="DHDPS"/>
    <property type="match status" value="1"/>
</dbReference>
<keyword evidence="9 12" id="KW-0456">Lyase</keyword>
<keyword evidence="6 12" id="KW-0028">Amino-acid biosynthesis</keyword>
<gene>
    <name evidence="12" type="primary">dapA</name>
    <name evidence="16" type="ORF">SAMN05421781_0633</name>
</gene>
<keyword evidence="8 12" id="KW-0457">Lysine biosynthesis</keyword>
<dbReference type="SMART" id="SM01130">
    <property type="entry name" value="DHDPS"/>
    <property type="match status" value="1"/>
</dbReference>
<dbReference type="CDD" id="cd00950">
    <property type="entry name" value="DHDPS"/>
    <property type="match status" value="1"/>
</dbReference>
<keyword evidence="17" id="KW-1185">Reference proteome</keyword>
<evidence type="ECO:0000256" key="4">
    <source>
        <dbReference type="ARBA" id="ARBA00012086"/>
    </source>
</evidence>
<evidence type="ECO:0000256" key="10">
    <source>
        <dbReference type="ARBA" id="ARBA00023270"/>
    </source>
</evidence>
<keyword evidence="10 12" id="KW-0704">Schiff base</keyword>
<reference evidence="16 17" key="1">
    <citation type="submission" date="2016-10" db="EMBL/GenBank/DDBJ databases">
        <authorList>
            <person name="de Groot N.N."/>
        </authorList>
    </citation>
    <scope>NUCLEOTIDE SEQUENCE [LARGE SCALE GENOMIC DNA]</scope>
    <source>
        <strain evidence="16 17">DSM 23126</strain>
    </source>
</reference>
<evidence type="ECO:0000256" key="6">
    <source>
        <dbReference type="ARBA" id="ARBA00022605"/>
    </source>
</evidence>
<organism evidence="16 17">
    <name type="scientific">Marinococcus luteus</name>
    <dbReference type="NCBI Taxonomy" id="1122204"/>
    <lineage>
        <taxon>Bacteria</taxon>
        <taxon>Bacillati</taxon>
        <taxon>Bacillota</taxon>
        <taxon>Bacilli</taxon>
        <taxon>Bacillales</taxon>
        <taxon>Bacillaceae</taxon>
        <taxon>Marinococcus</taxon>
    </lineage>
</organism>
<feature type="binding site" evidence="12 15">
    <location>
        <position position="204"/>
    </location>
    <ligand>
        <name>pyruvate</name>
        <dbReference type="ChEBI" id="CHEBI:15361"/>
    </ligand>
</feature>
<dbReference type="RefSeq" id="WP_091611029.1">
    <property type="nucleotide sequence ID" value="NZ_FNNC01000001.1"/>
</dbReference>
<dbReference type="PIRSF" id="PIRSF001365">
    <property type="entry name" value="DHDPS"/>
    <property type="match status" value="1"/>
</dbReference>
<comment type="function">
    <text evidence="1 12">Catalyzes the condensation of (S)-aspartate-beta-semialdehyde [(S)-ASA] and pyruvate to 4-hydroxy-tetrahydrodipicolinate (HTPA).</text>
</comment>
<dbReference type="PRINTS" id="PR00146">
    <property type="entry name" value="DHPICSNTHASE"/>
</dbReference>
<dbReference type="InterPro" id="IPR013785">
    <property type="entry name" value="Aldolase_TIM"/>
</dbReference>
<sequence>MNFGRLSTAMVTPFDEHGDIDYTALTRLINHLISTGTESIVVAGTTGESPTLSHEEKISLFRHTVQTVNGRVPVIAGTGSNDTRASLALSLEAEKTGIDAVMLVTPYYNKPSQEGMYQHFRTIAEGINTPVMLYNIPGRSAAGMTPETIVRLSHVRNICSIKEASGDLEAAAYILQHAPQDFTLYSGDDSLTLPLLSVGATGVVSVSAHVAGESMQDMIQSFFNGHPVYAASRHRDMLPLMKSMFAAPSPTPVKAALEMRGIISGDVRLPMVRLNAEEEALLRQVVQPAASFYVG</sequence>
<evidence type="ECO:0000256" key="15">
    <source>
        <dbReference type="PIRSR" id="PIRSR001365-2"/>
    </source>
</evidence>
<comment type="similarity">
    <text evidence="3 12 13">Belongs to the DapA family.</text>
</comment>
<dbReference type="GO" id="GO:0009089">
    <property type="term" value="P:lysine biosynthetic process via diaminopimelate"/>
    <property type="evidence" value="ECO:0007669"/>
    <property type="project" value="UniProtKB-UniRule"/>
</dbReference>